<accession>B2ABL5</accession>
<feature type="region of interest" description="Disordered" evidence="1">
    <location>
        <begin position="83"/>
        <end position="115"/>
    </location>
</feature>
<dbReference type="VEuPathDB" id="FungiDB:PODANS_1_21250"/>
<dbReference type="RefSeq" id="XP_001903084.1">
    <property type="nucleotide sequence ID" value="XM_001903049.1"/>
</dbReference>
<feature type="compositionally biased region" description="Basic and acidic residues" evidence="1">
    <location>
        <begin position="1"/>
        <end position="15"/>
    </location>
</feature>
<dbReference type="PANTHER" id="PTHR28158:SF1">
    <property type="entry name" value="SMALL RIBOSOMAL SUBUNIT PROTEIN MS45"/>
    <property type="match status" value="1"/>
</dbReference>
<sequence>EPRWARITGLREPRKNRNSNFELKPPPASHHLGRNRNFFSSFPFLPFAMPPRIRNSNCPPQQLLLNYLDAPLPSSLLPVHRPAAVASSSTPSPCRPQQQSAAAPQRCFSTSQPREMTKPQREFRQFLKHAGKQFEKHVGNGPMYLSSVKSMGADDVPFPSNKMFRSEPVLSSRARQIIWEAVMLKGMPLKAVSAQYQVDVRRVAAVVRLMEIEKRMEKENAPMAIPYALAVEKMLPRSNLTGDEQPFEPINDVHVHSFTMQQLFVPVSESREFTRKDAAKAFGDHILPPDHKMRIPELVKMERDILNDVPQAQAEKDFLARTRQSEREFAEKEKYVADKRDARKSKVDTERFEFRIEKINSEAVGKKGRARGAVGWRYGVPFNDRQRGLYKIPTSVG</sequence>
<dbReference type="Pfam" id="PF12298">
    <property type="entry name" value="Bot1p"/>
    <property type="match status" value="1"/>
</dbReference>
<feature type="region of interest" description="Disordered" evidence="1">
    <location>
        <begin position="1"/>
        <end position="35"/>
    </location>
</feature>
<dbReference type="GO" id="GO:0003735">
    <property type="term" value="F:structural constituent of ribosome"/>
    <property type="evidence" value="ECO:0007669"/>
    <property type="project" value="TreeGrafter"/>
</dbReference>
<reference evidence="2" key="2">
    <citation type="submission" date="2008-07" db="EMBL/GenBank/DDBJ databases">
        <authorList>
            <person name="Genoscope - CEA"/>
        </authorList>
    </citation>
    <scope>NUCLEOTIDE SEQUENCE</scope>
    <source>
        <strain evidence="2">S mat+</strain>
    </source>
</reference>
<gene>
    <name evidence="2" type="ORF">PODANS_1_21250</name>
</gene>
<dbReference type="OrthoDB" id="10052321at2759"/>
<dbReference type="InterPro" id="IPR021036">
    <property type="entry name" value="Ribosomal_mS45"/>
</dbReference>
<evidence type="ECO:0000256" key="1">
    <source>
        <dbReference type="SAM" id="MobiDB-lite"/>
    </source>
</evidence>
<protein>
    <submittedName>
        <fullName evidence="2">Podospora anserina S mat+ genomic DNA chromosome 1, supercontig 5</fullName>
    </submittedName>
</protein>
<dbReference type="GO" id="GO:0005763">
    <property type="term" value="C:mitochondrial small ribosomal subunit"/>
    <property type="evidence" value="ECO:0007669"/>
    <property type="project" value="TreeGrafter"/>
</dbReference>
<dbReference type="HOGENOM" id="CLU_049223_1_0_1"/>
<dbReference type="KEGG" id="pan:PODANSg096"/>
<dbReference type="AlphaFoldDB" id="B2ABL5"/>
<feature type="compositionally biased region" description="Low complexity" evidence="1">
    <location>
        <begin position="83"/>
        <end position="107"/>
    </location>
</feature>
<dbReference type="GO" id="GO:0032543">
    <property type="term" value="P:mitochondrial translation"/>
    <property type="evidence" value="ECO:0007669"/>
    <property type="project" value="TreeGrafter"/>
</dbReference>
<dbReference type="EMBL" id="CU633445">
    <property type="protein sequence ID" value="CAP60856.1"/>
    <property type="molecule type" value="Genomic_DNA"/>
</dbReference>
<proteinExistence type="predicted"/>
<name>B2ABL5_PODAN</name>
<feature type="non-terminal residue" evidence="2">
    <location>
        <position position="1"/>
    </location>
</feature>
<dbReference type="PANTHER" id="PTHR28158">
    <property type="entry name" value="37S RIBOSOMAL PROTEIN S35, MITOCHONDRIAL"/>
    <property type="match status" value="1"/>
</dbReference>
<dbReference type="GeneID" id="6187076"/>
<organism evidence="2">
    <name type="scientific">Podospora anserina (strain S / ATCC MYA-4624 / DSM 980 / FGSC 10383)</name>
    <name type="common">Pleurage anserina</name>
    <dbReference type="NCBI Taxonomy" id="515849"/>
    <lineage>
        <taxon>Eukaryota</taxon>
        <taxon>Fungi</taxon>
        <taxon>Dikarya</taxon>
        <taxon>Ascomycota</taxon>
        <taxon>Pezizomycotina</taxon>
        <taxon>Sordariomycetes</taxon>
        <taxon>Sordariomycetidae</taxon>
        <taxon>Sordariales</taxon>
        <taxon>Podosporaceae</taxon>
        <taxon>Podospora</taxon>
        <taxon>Podospora anserina</taxon>
    </lineage>
</organism>
<reference evidence="2" key="1">
    <citation type="journal article" date="2008" name="Genome Biol.">
        <title>The genome sequence of the model ascomycete fungus Podospora anserina.</title>
        <authorList>
            <person name="Espagne E."/>
            <person name="Lespinet O."/>
            <person name="Malagnac F."/>
            <person name="Da Silva C."/>
            <person name="Jaillon O."/>
            <person name="Porcel B.M."/>
            <person name="Couloux A."/>
            <person name="Aury J.-M."/>
            <person name="Segurens B."/>
            <person name="Poulain J."/>
            <person name="Anthouard V."/>
            <person name="Grossetete S."/>
            <person name="Khalili H."/>
            <person name="Coppin E."/>
            <person name="Dequard-Chablat M."/>
            <person name="Picard M."/>
            <person name="Contamine V."/>
            <person name="Arnaise S."/>
            <person name="Bourdais A."/>
            <person name="Berteaux-Lecellier V."/>
            <person name="Gautheret D."/>
            <person name="de Vries R.P."/>
            <person name="Battaglia E."/>
            <person name="Coutinho P.M."/>
            <person name="Danchin E.G.J."/>
            <person name="Henrissat B."/>
            <person name="El Khoury R."/>
            <person name="Sainsard-Chanet A."/>
            <person name="Boivin A."/>
            <person name="Pinan-Lucarre B."/>
            <person name="Sellem C.H."/>
            <person name="Debuchy R."/>
            <person name="Wincker P."/>
            <person name="Weissenbach J."/>
            <person name="Silar P."/>
        </authorList>
    </citation>
    <scope>NUCLEOTIDE SEQUENCE [LARGE SCALE GENOMIC DNA]</scope>
    <source>
        <strain evidence="2">S mat+</strain>
    </source>
</reference>
<evidence type="ECO:0000313" key="2">
    <source>
        <dbReference type="EMBL" id="CAP60856.1"/>
    </source>
</evidence>